<evidence type="ECO:0000256" key="10">
    <source>
        <dbReference type="ARBA" id="ARBA00037258"/>
    </source>
</evidence>
<evidence type="ECO:0000256" key="6">
    <source>
        <dbReference type="ARBA" id="ARBA00022723"/>
    </source>
</evidence>
<comment type="similarity">
    <text evidence="4">Belongs to the HAD-like hydrolase superfamily.</text>
</comment>
<dbReference type="GO" id="GO:0016462">
    <property type="term" value="F:pyrophosphatase activity"/>
    <property type="evidence" value="ECO:0007669"/>
    <property type="project" value="UniProtKB-ARBA"/>
</dbReference>
<dbReference type="InterPro" id="IPR036412">
    <property type="entry name" value="HAD-like_sf"/>
</dbReference>
<evidence type="ECO:0000256" key="3">
    <source>
        <dbReference type="ARBA" id="ARBA00004496"/>
    </source>
</evidence>
<dbReference type="AlphaFoldDB" id="A0A6A4C6J4"/>
<dbReference type="InterPro" id="IPR006357">
    <property type="entry name" value="HAD-SF_hydro_IIA"/>
</dbReference>
<dbReference type="InterPro" id="IPR023214">
    <property type="entry name" value="HAD_sf"/>
</dbReference>
<keyword evidence="9" id="KW-0539">Nucleus</keyword>
<evidence type="ECO:0000313" key="14">
    <source>
        <dbReference type="Proteomes" id="UP000437068"/>
    </source>
</evidence>
<dbReference type="FunFam" id="3.40.50.1000:FF:000051">
    <property type="entry name" value="Phospholysine phosphohistidine inorganic pyrophosphate phosphatase"/>
    <property type="match status" value="1"/>
</dbReference>
<proteinExistence type="inferred from homology"/>
<comment type="caution">
    <text evidence="13">The sequence shown here is derived from an EMBL/GenBank/DDBJ whole genome shotgun (WGS) entry which is preliminary data.</text>
</comment>
<dbReference type="GO" id="GO:0046872">
    <property type="term" value="F:metal ion binding"/>
    <property type="evidence" value="ECO:0007669"/>
    <property type="project" value="UniProtKB-KW"/>
</dbReference>
<keyword evidence="7" id="KW-0378">Hydrolase</keyword>
<dbReference type="EMBL" id="QXGE01002397">
    <property type="protein sequence ID" value="KAE9282235.1"/>
    <property type="molecule type" value="Genomic_DNA"/>
</dbReference>
<name>A0A6A4C6J4_9STRA</name>
<evidence type="ECO:0000313" key="13">
    <source>
        <dbReference type="EMBL" id="KAE9282235.1"/>
    </source>
</evidence>
<dbReference type="Pfam" id="PF13242">
    <property type="entry name" value="Hydrolase_like"/>
    <property type="match status" value="1"/>
</dbReference>
<organism evidence="13 14">
    <name type="scientific">Phytophthora fragariae</name>
    <dbReference type="NCBI Taxonomy" id="53985"/>
    <lineage>
        <taxon>Eukaryota</taxon>
        <taxon>Sar</taxon>
        <taxon>Stramenopiles</taxon>
        <taxon>Oomycota</taxon>
        <taxon>Peronosporomycetes</taxon>
        <taxon>Peronosporales</taxon>
        <taxon>Peronosporaceae</taxon>
        <taxon>Phytophthora</taxon>
    </lineage>
</organism>
<evidence type="ECO:0000256" key="2">
    <source>
        <dbReference type="ARBA" id="ARBA00004123"/>
    </source>
</evidence>
<protein>
    <recommendedName>
        <fullName evidence="12">Haloacid dehalogenase-like hydrolase domain-containing protein 2</fullName>
    </recommendedName>
    <alternativeName>
        <fullName evidence="11">Phospholysine phosphohistidine inorganic pyrophosphate phosphatase</fullName>
    </alternativeName>
</protein>
<keyword evidence="5" id="KW-0963">Cytoplasm</keyword>
<sequence>MSVVMTSVTGGRRLAVAAPHSVTLSSLRLMRSDAEGRRPAAASSRQAARDGRSLLVGGGLMRGLQHSIPIRGRHGQQAPASAVACPTESQRNMRHQSGSVVFARKTRQGKAKQSSVQAEARYLPTRASEYARPNHLKSRDLASSNRRTLHVEDAVLPGCAAALTKLLAQSDSGVRFVTNTTTKSRRELIQHLHSIGLENVKAEHVLTSGGIARGFLEQRSLRPLLLVDPSLEEEFDGLDRTNPNAVVVGLAPEHFHYSKLNEAFRVLLEGGSLIALHEARYFAGKDGLNIGPGAFVKALEFSAGVQATIIGKPAPTFYNQALTDLNVAPAEAVMIGDDVRQDVHGAMALGLRGVLVQTGKYRSGDEEKIDPPPSYVATGFPDAVEWILKQNTSSE</sequence>
<comment type="function">
    <text evidence="10">Phosphatase that hydrolyzes imidodiphosphate, 3-phosphohistidine and 6-phospholysine. Has broad substrate specificity and can also hydrolyze inorganic diphosphate, but with lower efficiency.</text>
</comment>
<keyword evidence="6" id="KW-0479">Metal-binding</keyword>
<dbReference type="Proteomes" id="UP000437068">
    <property type="component" value="Unassembled WGS sequence"/>
</dbReference>
<dbReference type="Pfam" id="PF13344">
    <property type="entry name" value="Hydrolase_6"/>
    <property type="match status" value="1"/>
</dbReference>
<accession>A0A6A4C6J4</accession>
<reference evidence="13 14" key="1">
    <citation type="submission" date="2018-08" db="EMBL/GenBank/DDBJ databases">
        <title>Genomic investigation of the strawberry pathogen Phytophthora fragariae indicates pathogenicity is determined by transcriptional variation in three key races.</title>
        <authorList>
            <person name="Adams T.M."/>
            <person name="Armitage A.D."/>
            <person name="Sobczyk M.K."/>
            <person name="Bates H.J."/>
            <person name="Dunwell J.M."/>
            <person name="Nellist C.F."/>
            <person name="Harrison R.J."/>
        </authorList>
    </citation>
    <scope>NUCLEOTIDE SEQUENCE [LARGE SCALE GENOMIC DNA]</scope>
    <source>
        <strain evidence="13 14">A4</strain>
    </source>
</reference>
<dbReference type="PANTHER" id="PTHR19288">
    <property type="entry name" value="4-NITROPHENYLPHOSPHATASE-RELATED"/>
    <property type="match status" value="1"/>
</dbReference>
<evidence type="ECO:0000256" key="12">
    <source>
        <dbReference type="ARBA" id="ARBA00039666"/>
    </source>
</evidence>
<gene>
    <name evidence="13" type="ORF">PF001_g23410</name>
</gene>
<comment type="cofactor">
    <cofactor evidence="1">
        <name>Mg(2+)</name>
        <dbReference type="ChEBI" id="CHEBI:18420"/>
    </cofactor>
</comment>
<evidence type="ECO:0000256" key="9">
    <source>
        <dbReference type="ARBA" id="ARBA00023242"/>
    </source>
</evidence>
<evidence type="ECO:0000256" key="1">
    <source>
        <dbReference type="ARBA" id="ARBA00001946"/>
    </source>
</evidence>
<dbReference type="GO" id="GO:0016791">
    <property type="term" value="F:phosphatase activity"/>
    <property type="evidence" value="ECO:0007669"/>
    <property type="project" value="InterPro"/>
</dbReference>
<dbReference type="Gene3D" id="3.40.50.1000">
    <property type="entry name" value="HAD superfamily/HAD-like"/>
    <property type="match status" value="2"/>
</dbReference>
<keyword evidence="8" id="KW-0460">Magnesium</keyword>
<evidence type="ECO:0000256" key="5">
    <source>
        <dbReference type="ARBA" id="ARBA00022490"/>
    </source>
</evidence>
<comment type="subcellular location">
    <subcellularLocation>
        <location evidence="3">Cytoplasm</location>
    </subcellularLocation>
    <subcellularLocation>
        <location evidence="2">Nucleus</location>
    </subcellularLocation>
</comment>
<evidence type="ECO:0000256" key="7">
    <source>
        <dbReference type="ARBA" id="ARBA00022801"/>
    </source>
</evidence>
<dbReference type="GO" id="GO:0005737">
    <property type="term" value="C:cytoplasm"/>
    <property type="evidence" value="ECO:0007669"/>
    <property type="project" value="UniProtKB-SubCell"/>
</dbReference>
<evidence type="ECO:0000256" key="4">
    <source>
        <dbReference type="ARBA" id="ARBA00007958"/>
    </source>
</evidence>
<dbReference type="InterPro" id="IPR006355">
    <property type="entry name" value="LHPP/HDHD2"/>
</dbReference>
<dbReference type="SUPFAM" id="SSF56784">
    <property type="entry name" value="HAD-like"/>
    <property type="match status" value="1"/>
</dbReference>
<dbReference type="GO" id="GO:0005634">
    <property type="term" value="C:nucleus"/>
    <property type="evidence" value="ECO:0007669"/>
    <property type="project" value="UniProtKB-SubCell"/>
</dbReference>
<dbReference type="NCBIfam" id="TIGR01458">
    <property type="entry name" value="HAD-SF-IIA-hyp3"/>
    <property type="match status" value="1"/>
</dbReference>
<dbReference type="PANTHER" id="PTHR19288:SF46">
    <property type="entry name" value="HALOACID DEHALOGENASE-LIKE HYDROLASE DOMAIN-CONTAINING PROTEIN 2"/>
    <property type="match status" value="1"/>
</dbReference>
<evidence type="ECO:0000256" key="11">
    <source>
        <dbReference type="ARBA" id="ARBA00039357"/>
    </source>
</evidence>
<evidence type="ECO:0000256" key="8">
    <source>
        <dbReference type="ARBA" id="ARBA00022842"/>
    </source>
</evidence>